<reference evidence="9" key="1">
    <citation type="submission" date="2024-04" db="EMBL/GenBank/DDBJ databases">
        <authorList>
            <person name="Shaw F."/>
            <person name="Minotto A."/>
        </authorList>
    </citation>
    <scope>NUCLEOTIDE SEQUENCE [LARGE SCALE GENOMIC DNA]</scope>
</reference>
<feature type="compositionally biased region" description="Low complexity" evidence="5">
    <location>
        <begin position="222"/>
        <end position="244"/>
    </location>
</feature>
<keyword evidence="6" id="KW-1133">Transmembrane helix</keyword>
<protein>
    <recommendedName>
        <fullName evidence="7">FYVE-type domain-containing protein</fullName>
    </recommendedName>
</protein>
<evidence type="ECO:0000256" key="3">
    <source>
        <dbReference type="ARBA" id="ARBA00022833"/>
    </source>
</evidence>
<accession>A0ABP1CRF9</accession>
<evidence type="ECO:0000256" key="4">
    <source>
        <dbReference type="PROSITE-ProRule" id="PRU00091"/>
    </source>
</evidence>
<keyword evidence="6" id="KW-0812">Transmembrane</keyword>
<feature type="transmembrane region" description="Helical" evidence="6">
    <location>
        <begin position="423"/>
        <end position="443"/>
    </location>
</feature>
<organism evidence="8 9">
    <name type="scientific">Somion occarium</name>
    <dbReference type="NCBI Taxonomy" id="3059160"/>
    <lineage>
        <taxon>Eukaryota</taxon>
        <taxon>Fungi</taxon>
        <taxon>Dikarya</taxon>
        <taxon>Basidiomycota</taxon>
        <taxon>Agaricomycotina</taxon>
        <taxon>Agaricomycetes</taxon>
        <taxon>Polyporales</taxon>
        <taxon>Cerrenaceae</taxon>
        <taxon>Somion</taxon>
    </lineage>
</organism>
<sequence>MALASAIVARISSLSPTLHGSSVDSGDESASIISSQGTCSSSLSSSASYPKSLESSASTSSCPLAKPTVSGPLRPNEHLAVLVSKHHWKPDSQASHCDTFMCRKKFTIFERKHHCRKCGGVFCSDCSTKGTTLLDTSNLEFLHPPRNVPITDYESPNSSVVFARVCDDCYGQIHGRTRTPVIERSVTTHLTQEADSRASSPSRSPRSPSSPLRLSTRRVHTSPRIPSSPLRSSPPSSVLGGSHVPDSDLGELSAYPLRYSSAICKATGGGRWEPKPVNLVGYQPPGTKLPHEIELEREEEEKRRRRENPIFRDGGAFDLFVLHLGQTTYSSLRFSTSCSSGSPASFAWRTHYPVYLLSKVHCSFSSCLCLLSSGLYNLICSLWSLLWLLLCFVFAGLSCITCFMPCAIVVTPSLLLFDSTLRYPTLPLFIPPLYLVLLFRICVFPY</sequence>
<evidence type="ECO:0000256" key="5">
    <source>
        <dbReference type="SAM" id="MobiDB-lite"/>
    </source>
</evidence>
<dbReference type="EMBL" id="OZ037944">
    <property type="protein sequence ID" value="CAL1697288.1"/>
    <property type="molecule type" value="Genomic_DNA"/>
</dbReference>
<evidence type="ECO:0000259" key="7">
    <source>
        <dbReference type="PROSITE" id="PS50178"/>
    </source>
</evidence>
<dbReference type="PANTHER" id="PTHR23164">
    <property type="entry name" value="EARLY ENDOSOME ANTIGEN 1"/>
    <property type="match status" value="1"/>
</dbReference>
<dbReference type="Pfam" id="PF01363">
    <property type="entry name" value="FYVE"/>
    <property type="match status" value="1"/>
</dbReference>
<dbReference type="PROSITE" id="PS50178">
    <property type="entry name" value="ZF_FYVE"/>
    <property type="match status" value="1"/>
</dbReference>
<feature type="transmembrane region" description="Helical" evidence="6">
    <location>
        <begin position="352"/>
        <end position="378"/>
    </location>
</feature>
<keyword evidence="9" id="KW-1185">Reference proteome</keyword>
<dbReference type="SMART" id="SM00064">
    <property type="entry name" value="FYVE"/>
    <property type="match status" value="1"/>
</dbReference>
<dbReference type="Proteomes" id="UP001497453">
    <property type="component" value="Chromosome 1"/>
</dbReference>
<evidence type="ECO:0000313" key="9">
    <source>
        <dbReference type="Proteomes" id="UP001497453"/>
    </source>
</evidence>
<gene>
    <name evidence="8" type="ORF">GFSPODELE1_LOCUS1578</name>
</gene>
<dbReference type="InterPro" id="IPR011011">
    <property type="entry name" value="Znf_FYVE_PHD"/>
</dbReference>
<keyword evidence="3" id="KW-0862">Zinc</keyword>
<dbReference type="InterPro" id="IPR013083">
    <property type="entry name" value="Znf_RING/FYVE/PHD"/>
</dbReference>
<evidence type="ECO:0000313" key="8">
    <source>
        <dbReference type="EMBL" id="CAL1697288.1"/>
    </source>
</evidence>
<feature type="domain" description="FYVE-type" evidence="7">
    <location>
        <begin position="102"/>
        <end position="174"/>
    </location>
</feature>
<evidence type="ECO:0000256" key="6">
    <source>
        <dbReference type="SAM" id="Phobius"/>
    </source>
</evidence>
<dbReference type="Gene3D" id="3.30.40.10">
    <property type="entry name" value="Zinc/RING finger domain, C3HC4 (zinc finger)"/>
    <property type="match status" value="1"/>
</dbReference>
<keyword evidence="6" id="KW-0472">Membrane</keyword>
<keyword evidence="2 4" id="KW-0863">Zinc-finger</keyword>
<feature type="region of interest" description="Disordered" evidence="5">
    <location>
        <begin position="181"/>
        <end position="245"/>
    </location>
</feature>
<proteinExistence type="predicted"/>
<dbReference type="InterPro" id="IPR017455">
    <property type="entry name" value="Znf_FYVE-rel"/>
</dbReference>
<feature type="compositionally biased region" description="Low complexity" evidence="5">
    <location>
        <begin position="197"/>
        <end position="214"/>
    </location>
</feature>
<dbReference type="PANTHER" id="PTHR23164:SF30">
    <property type="entry name" value="EARLY ENDOSOME ANTIGEN 1"/>
    <property type="match status" value="1"/>
</dbReference>
<feature type="transmembrane region" description="Helical" evidence="6">
    <location>
        <begin position="385"/>
        <end position="411"/>
    </location>
</feature>
<evidence type="ECO:0000256" key="1">
    <source>
        <dbReference type="ARBA" id="ARBA00022723"/>
    </source>
</evidence>
<dbReference type="SUPFAM" id="SSF57903">
    <property type="entry name" value="FYVE/PHD zinc finger"/>
    <property type="match status" value="1"/>
</dbReference>
<dbReference type="InterPro" id="IPR000306">
    <property type="entry name" value="Znf_FYVE"/>
</dbReference>
<evidence type="ECO:0000256" key="2">
    <source>
        <dbReference type="ARBA" id="ARBA00022771"/>
    </source>
</evidence>
<keyword evidence="1" id="KW-0479">Metal-binding</keyword>
<name>A0ABP1CRF9_9APHY</name>